<proteinExistence type="predicted"/>
<name>A0AAD7BK32_9AGAR</name>
<dbReference type="PANTHER" id="PTHR45036:SF1">
    <property type="entry name" value="METHYLTRANSFERASE LIKE 7A"/>
    <property type="match status" value="1"/>
</dbReference>
<dbReference type="EMBL" id="JARKIF010000014">
    <property type="protein sequence ID" value="KAJ7623333.1"/>
    <property type="molecule type" value="Genomic_DNA"/>
</dbReference>
<comment type="caution">
    <text evidence="2">The sequence shown here is derived from an EMBL/GenBank/DDBJ whole genome shotgun (WGS) entry which is preliminary data.</text>
</comment>
<feature type="chain" id="PRO_5042228426" description="S-adenosyl-L-methionine-dependent methyltransferase" evidence="1">
    <location>
        <begin position="17"/>
        <end position="270"/>
    </location>
</feature>
<dbReference type="SUPFAM" id="SSF53335">
    <property type="entry name" value="S-adenosyl-L-methionine-dependent methyltransferases"/>
    <property type="match status" value="1"/>
</dbReference>
<dbReference type="InterPro" id="IPR052356">
    <property type="entry name" value="Thiol_S-MT"/>
</dbReference>
<dbReference type="AlphaFoldDB" id="A0AAD7BK32"/>
<accession>A0AAD7BK32</accession>
<dbReference type="PANTHER" id="PTHR45036">
    <property type="entry name" value="METHYLTRANSFERASE LIKE 7B"/>
    <property type="match status" value="1"/>
</dbReference>
<sequence length="270" mass="30362">MRLAASFGIWPDLFSALRVATLPTLGAIIREPSLIFRPTALSRQFMALVWAAFSSPTDEGARPTKLGLIKPHAKKTVLDIGAGHGHAIQYFERDAVTAYVALEPNALMHNEIRSRAESAGYTEMDGTLLIISCGAEDPAAIRKALDNAGLQVDTMLSIMTLCSIPSPQKTLARLVDDVLAPGGKLLFYEHVLSPRKDVAFWQRFWTPIWRLAFDGCRLDRPTHLWIQQLQDKEGNSPWSEWEVWGKEGEPEEHLWWHRTGFFVKRTDEGK</sequence>
<dbReference type="Gene3D" id="3.40.50.150">
    <property type="entry name" value="Vaccinia Virus protein VP39"/>
    <property type="match status" value="1"/>
</dbReference>
<dbReference type="CDD" id="cd02440">
    <property type="entry name" value="AdoMet_MTases"/>
    <property type="match status" value="1"/>
</dbReference>
<evidence type="ECO:0000313" key="3">
    <source>
        <dbReference type="Proteomes" id="UP001221142"/>
    </source>
</evidence>
<evidence type="ECO:0000256" key="1">
    <source>
        <dbReference type="SAM" id="SignalP"/>
    </source>
</evidence>
<keyword evidence="3" id="KW-1185">Reference proteome</keyword>
<protein>
    <recommendedName>
        <fullName evidence="4">S-adenosyl-L-methionine-dependent methyltransferase</fullName>
    </recommendedName>
</protein>
<evidence type="ECO:0000313" key="2">
    <source>
        <dbReference type="EMBL" id="KAJ7623333.1"/>
    </source>
</evidence>
<dbReference type="Proteomes" id="UP001221142">
    <property type="component" value="Unassembled WGS sequence"/>
</dbReference>
<keyword evidence="1" id="KW-0732">Signal</keyword>
<feature type="signal peptide" evidence="1">
    <location>
        <begin position="1"/>
        <end position="16"/>
    </location>
</feature>
<organism evidence="2 3">
    <name type="scientific">Roridomyces roridus</name>
    <dbReference type="NCBI Taxonomy" id="1738132"/>
    <lineage>
        <taxon>Eukaryota</taxon>
        <taxon>Fungi</taxon>
        <taxon>Dikarya</taxon>
        <taxon>Basidiomycota</taxon>
        <taxon>Agaricomycotina</taxon>
        <taxon>Agaricomycetes</taxon>
        <taxon>Agaricomycetidae</taxon>
        <taxon>Agaricales</taxon>
        <taxon>Marasmiineae</taxon>
        <taxon>Mycenaceae</taxon>
        <taxon>Roridomyces</taxon>
    </lineage>
</organism>
<gene>
    <name evidence="2" type="ORF">FB45DRAFT_925312</name>
</gene>
<reference evidence="2" key="1">
    <citation type="submission" date="2023-03" db="EMBL/GenBank/DDBJ databases">
        <title>Massive genome expansion in bonnet fungi (Mycena s.s.) driven by repeated elements and novel gene families across ecological guilds.</title>
        <authorList>
            <consortium name="Lawrence Berkeley National Laboratory"/>
            <person name="Harder C.B."/>
            <person name="Miyauchi S."/>
            <person name="Viragh M."/>
            <person name="Kuo A."/>
            <person name="Thoen E."/>
            <person name="Andreopoulos B."/>
            <person name="Lu D."/>
            <person name="Skrede I."/>
            <person name="Drula E."/>
            <person name="Henrissat B."/>
            <person name="Morin E."/>
            <person name="Kohler A."/>
            <person name="Barry K."/>
            <person name="LaButti K."/>
            <person name="Morin E."/>
            <person name="Salamov A."/>
            <person name="Lipzen A."/>
            <person name="Mereny Z."/>
            <person name="Hegedus B."/>
            <person name="Baldrian P."/>
            <person name="Stursova M."/>
            <person name="Weitz H."/>
            <person name="Taylor A."/>
            <person name="Grigoriev I.V."/>
            <person name="Nagy L.G."/>
            <person name="Martin F."/>
            <person name="Kauserud H."/>
        </authorList>
    </citation>
    <scope>NUCLEOTIDE SEQUENCE</scope>
    <source>
        <strain evidence="2">9284</strain>
    </source>
</reference>
<dbReference type="Pfam" id="PF13489">
    <property type="entry name" value="Methyltransf_23"/>
    <property type="match status" value="1"/>
</dbReference>
<dbReference type="InterPro" id="IPR029063">
    <property type="entry name" value="SAM-dependent_MTases_sf"/>
</dbReference>
<evidence type="ECO:0008006" key="4">
    <source>
        <dbReference type="Google" id="ProtNLM"/>
    </source>
</evidence>